<accession>A0A1H2ZLG5</accession>
<keyword evidence="2" id="KW-1185">Reference proteome</keyword>
<reference evidence="2" key="1">
    <citation type="submission" date="2016-10" db="EMBL/GenBank/DDBJ databases">
        <authorList>
            <person name="Varghese N."/>
            <person name="Submissions S."/>
        </authorList>
    </citation>
    <scope>NUCLEOTIDE SEQUENCE [LARGE SCALE GENOMIC DNA]</scope>
    <source>
        <strain evidence="2">DSM 217</strain>
    </source>
</reference>
<gene>
    <name evidence="1" type="ORF">SAMN05421783_11655</name>
</gene>
<evidence type="ECO:0000313" key="1">
    <source>
        <dbReference type="EMBL" id="SDX18213.1"/>
    </source>
</evidence>
<protein>
    <submittedName>
        <fullName evidence="1">Uncharacterized protein</fullName>
    </submittedName>
</protein>
<dbReference type="Proteomes" id="UP000198816">
    <property type="component" value="Unassembled WGS sequence"/>
</dbReference>
<name>A0A1H2ZLG5_THIRO</name>
<evidence type="ECO:0000313" key="2">
    <source>
        <dbReference type="Proteomes" id="UP000198816"/>
    </source>
</evidence>
<proteinExistence type="predicted"/>
<organism evidence="1 2">
    <name type="scientific">Thiocapsa roseopersicina</name>
    <dbReference type="NCBI Taxonomy" id="1058"/>
    <lineage>
        <taxon>Bacteria</taxon>
        <taxon>Pseudomonadati</taxon>
        <taxon>Pseudomonadota</taxon>
        <taxon>Gammaproteobacteria</taxon>
        <taxon>Chromatiales</taxon>
        <taxon>Chromatiaceae</taxon>
        <taxon>Thiocapsa</taxon>
    </lineage>
</organism>
<sequence>MGFAVLYPSYVLLPTSVGRRPEAGGRRLPPR</sequence>
<dbReference type="EMBL" id="FNNZ01000016">
    <property type="protein sequence ID" value="SDX18213.1"/>
    <property type="molecule type" value="Genomic_DNA"/>
</dbReference>
<dbReference type="AlphaFoldDB" id="A0A1H2ZLG5"/>